<keyword evidence="3" id="KW-0274">FAD</keyword>
<name>A0ABR1TES1_9PEZI</name>
<sequence>MIFSLPFTALTGLVLIFADPAIAAGIVDNHKSDLCSVAARRFPNRVSFPGSTEYENQKGSYYIAQARALAPDCLFRPTSTREVSDFVKLATAHDPCHQQRGNCSVSKPLFSMRGGGHTLWAGAAGAAGGLTVDLRGLNAVTLSADKKMASVGGGSNFADVYPQLVPHNLTVLGGRTPGVAAGGLHNGDAALYKQLIQIWEEGITAIKSMQGLRSQFYLQPSPVTNGTNSLGVPAGAADLVSASITINWDEAADDSMATGAAKAMMARQQAVVRSAGLSAPFVYLNYADVSQDPIRTYGQDNVRRLWAASRKYDPQGLWQTRVQGYKLPKV</sequence>
<dbReference type="Proteomes" id="UP001444661">
    <property type="component" value="Unassembled WGS sequence"/>
</dbReference>
<dbReference type="InterPro" id="IPR016169">
    <property type="entry name" value="FAD-bd_PCMH_sub2"/>
</dbReference>
<keyword evidence="8" id="KW-1185">Reference proteome</keyword>
<dbReference type="InterPro" id="IPR036318">
    <property type="entry name" value="FAD-bd_PCMH-like_sf"/>
</dbReference>
<organism evidence="7 8">
    <name type="scientific">Apiospora rasikravindrae</name>
    <dbReference type="NCBI Taxonomy" id="990691"/>
    <lineage>
        <taxon>Eukaryota</taxon>
        <taxon>Fungi</taxon>
        <taxon>Dikarya</taxon>
        <taxon>Ascomycota</taxon>
        <taxon>Pezizomycotina</taxon>
        <taxon>Sordariomycetes</taxon>
        <taxon>Xylariomycetidae</taxon>
        <taxon>Amphisphaeriales</taxon>
        <taxon>Apiosporaceae</taxon>
        <taxon>Apiospora</taxon>
    </lineage>
</organism>
<reference evidence="7 8" key="1">
    <citation type="submission" date="2023-01" db="EMBL/GenBank/DDBJ databases">
        <title>Analysis of 21 Apiospora genomes using comparative genomics revels a genus with tremendous synthesis potential of carbohydrate active enzymes and secondary metabolites.</title>
        <authorList>
            <person name="Sorensen T."/>
        </authorList>
    </citation>
    <scope>NUCLEOTIDE SEQUENCE [LARGE SCALE GENOMIC DNA]</scope>
    <source>
        <strain evidence="7 8">CBS 33761</strain>
    </source>
</reference>
<evidence type="ECO:0000256" key="3">
    <source>
        <dbReference type="ARBA" id="ARBA00022827"/>
    </source>
</evidence>
<comment type="similarity">
    <text evidence="1">Belongs to the oxygen-dependent FAD-linked oxidoreductase family.</text>
</comment>
<keyword evidence="4" id="KW-0560">Oxidoreductase</keyword>
<feature type="chain" id="PRO_5046816853" evidence="5">
    <location>
        <begin position="24"/>
        <end position="330"/>
    </location>
</feature>
<dbReference type="SUPFAM" id="SSF56176">
    <property type="entry name" value="FAD-binding/transporter-associated domain-like"/>
    <property type="match status" value="1"/>
</dbReference>
<dbReference type="EMBL" id="JAQQWK010000003">
    <property type="protein sequence ID" value="KAK8044420.1"/>
    <property type="molecule type" value="Genomic_DNA"/>
</dbReference>
<dbReference type="InterPro" id="IPR016166">
    <property type="entry name" value="FAD-bd_PCMH"/>
</dbReference>
<feature type="domain" description="FAD-binding PCMH-type" evidence="6">
    <location>
        <begin position="67"/>
        <end position="251"/>
    </location>
</feature>
<dbReference type="InterPro" id="IPR050416">
    <property type="entry name" value="FAD-linked_Oxidoreductase"/>
</dbReference>
<evidence type="ECO:0000256" key="2">
    <source>
        <dbReference type="ARBA" id="ARBA00022630"/>
    </source>
</evidence>
<protein>
    <submittedName>
        <fullName evidence="7">FAD-binding domain-containing protein</fullName>
    </submittedName>
</protein>
<evidence type="ECO:0000256" key="4">
    <source>
        <dbReference type="ARBA" id="ARBA00023002"/>
    </source>
</evidence>
<evidence type="ECO:0000259" key="6">
    <source>
        <dbReference type="PROSITE" id="PS51387"/>
    </source>
</evidence>
<keyword evidence="2" id="KW-0285">Flavoprotein</keyword>
<dbReference type="Gene3D" id="3.30.465.10">
    <property type="match status" value="1"/>
</dbReference>
<dbReference type="PANTHER" id="PTHR42973">
    <property type="entry name" value="BINDING OXIDOREDUCTASE, PUTATIVE (AFU_ORTHOLOGUE AFUA_1G17690)-RELATED"/>
    <property type="match status" value="1"/>
</dbReference>
<feature type="signal peptide" evidence="5">
    <location>
        <begin position="1"/>
        <end position="23"/>
    </location>
</feature>
<gene>
    <name evidence="7" type="ORF">PG993_004444</name>
</gene>
<evidence type="ECO:0000256" key="1">
    <source>
        <dbReference type="ARBA" id="ARBA00005466"/>
    </source>
</evidence>
<comment type="caution">
    <text evidence="7">The sequence shown here is derived from an EMBL/GenBank/DDBJ whole genome shotgun (WGS) entry which is preliminary data.</text>
</comment>
<dbReference type="PROSITE" id="PS51387">
    <property type="entry name" value="FAD_PCMH"/>
    <property type="match status" value="1"/>
</dbReference>
<evidence type="ECO:0000256" key="5">
    <source>
        <dbReference type="SAM" id="SignalP"/>
    </source>
</evidence>
<dbReference type="Pfam" id="PF01565">
    <property type="entry name" value="FAD_binding_4"/>
    <property type="match status" value="1"/>
</dbReference>
<evidence type="ECO:0000313" key="7">
    <source>
        <dbReference type="EMBL" id="KAK8044420.1"/>
    </source>
</evidence>
<keyword evidence="5" id="KW-0732">Signal</keyword>
<evidence type="ECO:0000313" key="8">
    <source>
        <dbReference type="Proteomes" id="UP001444661"/>
    </source>
</evidence>
<proteinExistence type="inferred from homology"/>
<dbReference type="InterPro" id="IPR006094">
    <property type="entry name" value="Oxid_FAD_bind_N"/>
</dbReference>
<accession>A0ABR1TES1</accession>
<dbReference type="PANTHER" id="PTHR42973:SF22">
    <property type="entry name" value="FAD-BINDING PCMH-TYPE DOMAIN-CONTAINING PROTEIN-RELATED"/>
    <property type="match status" value="1"/>
</dbReference>